<dbReference type="InterPro" id="IPR036938">
    <property type="entry name" value="PAP2/HPO_sf"/>
</dbReference>
<feature type="transmembrane region" description="Helical" evidence="1">
    <location>
        <begin position="153"/>
        <end position="172"/>
    </location>
</feature>
<keyword evidence="1" id="KW-0472">Membrane</keyword>
<accession>A0A5C4JGM1</accession>
<dbReference type="SUPFAM" id="SSF48317">
    <property type="entry name" value="Acid phosphatase/Vanadium-dependent haloperoxidase"/>
    <property type="match status" value="1"/>
</dbReference>
<keyword evidence="1" id="KW-0812">Transmembrane</keyword>
<name>A0A5C4JGM1_9ACTN</name>
<dbReference type="RefSeq" id="WP_138644417.1">
    <property type="nucleotide sequence ID" value="NZ_VCKW01000028.1"/>
</dbReference>
<comment type="caution">
    <text evidence="3">The sequence shown here is derived from an EMBL/GenBank/DDBJ whole genome shotgun (WGS) entry which is preliminary data.</text>
</comment>
<organism evidence="3 4">
    <name type="scientific">Actinomadura soli</name>
    <dbReference type="NCBI Taxonomy" id="2508997"/>
    <lineage>
        <taxon>Bacteria</taxon>
        <taxon>Bacillati</taxon>
        <taxon>Actinomycetota</taxon>
        <taxon>Actinomycetes</taxon>
        <taxon>Streptosporangiales</taxon>
        <taxon>Thermomonosporaceae</taxon>
        <taxon>Actinomadura</taxon>
    </lineage>
</organism>
<dbReference type="Proteomes" id="UP000309174">
    <property type="component" value="Unassembled WGS sequence"/>
</dbReference>
<keyword evidence="1" id="KW-1133">Transmembrane helix</keyword>
<dbReference type="OrthoDB" id="3480647at2"/>
<dbReference type="InterPro" id="IPR000326">
    <property type="entry name" value="PAP2/HPO"/>
</dbReference>
<feature type="transmembrane region" description="Helical" evidence="1">
    <location>
        <begin position="94"/>
        <end position="114"/>
    </location>
</feature>
<keyword evidence="4" id="KW-1185">Reference proteome</keyword>
<dbReference type="EMBL" id="VCKW01000028">
    <property type="protein sequence ID" value="TMR04821.1"/>
    <property type="molecule type" value="Genomic_DNA"/>
</dbReference>
<evidence type="ECO:0000259" key="2">
    <source>
        <dbReference type="Pfam" id="PF01569"/>
    </source>
</evidence>
<feature type="transmembrane region" description="Helical" evidence="1">
    <location>
        <begin position="126"/>
        <end position="146"/>
    </location>
</feature>
<evidence type="ECO:0000256" key="1">
    <source>
        <dbReference type="SAM" id="Phobius"/>
    </source>
</evidence>
<feature type="transmembrane region" description="Helical" evidence="1">
    <location>
        <begin position="58"/>
        <end position="82"/>
    </location>
</feature>
<dbReference type="Pfam" id="PF01569">
    <property type="entry name" value="PAP2"/>
    <property type="match status" value="1"/>
</dbReference>
<evidence type="ECO:0000313" key="3">
    <source>
        <dbReference type="EMBL" id="TMR04821.1"/>
    </source>
</evidence>
<feature type="domain" description="Phosphatidic acid phosphatase type 2/haloperoxidase" evidence="2">
    <location>
        <begin position="122"/>
        <end position="202"/>
    </location>
</feature>
<dbReference type="AlphaFoldDB" id="A0A5C4JGM1"/>
<reference evidence="3 4" key="1">
    <citation type="submission" date="2019-05" db="EMBL/GenBank/DDBJ databases">
        <title>Draft genome sequence of Actinomadura sp. 14C53.</title>
        <authorList>
            <person name="Saricaoglu S."/>
            <person name="Isik K."/>
        </authorList>
    </citation>
    <scope>NUCLEOTIDE SEQUENCE [LARGE SCALE GENOMIC DNA]</scope>
    <source>
        <strain evidence="3 4">14C53</strain>
    </source>
</reference>
<dbReference type="Gene3D" id="1.20.144.10">
    <property type="entry name" value="Phosphatidic acid phosphatase type 2/haloperoxidase"/>
    <property type="match status" value="1"/>
</dbReference>
<feature type="transmembrane region" description="Helical" evidence="1">
    <location>
        <begin position="184"/>
        <end position="204"/>
    </location>
</feature>
<proteinExistence type="predicted"/>
<gene>
    <name evidence="3" type="ORF">ETD83_07975</name>
</gene>
<evidence type="ECO:0000313" key="4">
    <source>
        <dbReference type="Proteomes" id="UP000309174"/>
    </source>
</evidence>
<sequence>MTNYSSSMRTWRLKAAAAGGLGLAAMVIAGIALDDRVPPLDTWIVAHLYSRPETAPAMIATVLSGAGTIAGLALLLAAASGLVRRRRARGARLLPRHGVLLVACLATVALQAAFRRPGPPVTSQDWTYPSGHVTVLAALVFTAFVISLELTAAWRVTVLAGGVTTLAAVSASRVTLGEHYLVDVVAALLATIGAGLLAVAALNLRPRHRVPG</sequence>
<protein>
    <submittedName>
        <fullName evidence="3">Phosphatase PAP2 family protein</fullName>
    </submittedName>
</protein>